<feature type="region of interest" description="Disordered" evidence="7">
    <location>
        <begin position="1"/>
        <end position="25"/>
    </location>
</feature>
<evidence type="ECO:0000256" key="3">
    <source>
        <dbReference type="ARBA" id="ARBA00022679"/>
    </source>
</evidence>
<keyword evidence="11" id="KW-1185">Reference proteome</keyword>
<evidence type="ECO:0000256" key="4">
    <source>
        <dbReference type="ARBA" id="ARBA00022692"/>
    </source>
</evidence>
<feature type="transmembrane region" description="Helical" evidence="8">
    <location>
        <begin position="60"/>
        <end position="83"/>
    </location>
</feature>
<evidence type="ECO:0000313" key="10">
    <source>
        <dbReference type="EMBL" id="MBD7919268.1"/>
    </source>
</evidence>
<dbReference type="InterPro" id="IPR003362">
    <property type="entry name" value="Bact_transf"/>
</dbReference>
<feature type="domain" description="Bacterial sugar transferase" evidence="9">
    <location>
        <begin position="316"/>
        <end position="503"/>
    </location>
</feature>
<keyword evidence="6 8" id="KW-0472">Membrane</keyword>
<feature type="transmembrane region" description="Helical" evidence="8">
    <location>
        <begin position="89"/>
        <end position="110"/>
    </location>
</feature>
<dbReference type="Proteomes" id="UP000604241">
    <property type="component" value="Unassembled WGS sequence"/>
</dbReference>
<evidence type="ECO:0000259" key="9">
    <source>
        <dbReference type="Pfam" id="PF02397"/>
    </source>
</evidence>
<evidence type="ECO:0000313" key="11">
    <source>
        <dbReference type="Proteomes" id="UP000604241"/>
    </source>
</evidence>
<dbReference type="GO" id="GO:0016740">
    <property type="term" value="F:transferase activity"/>
    <property type="evidence" value="ECO:0007669"/>
    <property type="project" value="UniProtKB-KW"/>
</dbReference>
<feature type="transmembrane region" description="Helical" evidence="8">
    <location>
        <begin position="149"/>
        <end position="169"/>
    </location>
</feature>
<sequence>MTLTTDREAELDDGVAERRGRALEPRRSWASSEPFVRRATRENSDPAVRSIAWAAVSRRYGLVAVLLDMLVALLVGASVMAPAHGLLTATRLACGGAALFIALVVVSGGYRRSAAGDGPGEFQALLRATAAMVLILMTMGYVLRVPVPRSYVLIGVPATLVICWVARHMERRHLHKLRMQGEGTMRTVVVGDEVSAAGVVRNIAAVPHHGYRIDGVCVPSVGTATTVAGVPVLGAVADVVQVAVDRGADVVLVTGTCLSGDALRRLSWALSRAGAQLVVVPDIVEVGAPRLTVRPTAGLSLLEVQVASPRPRLVIKQVLDVTLAGLALLVLAPMLGLAALLVAVTSPGGAIYRQVRVGQDGTQFVMYKLRTMYRDADERRAALLASGTHDGVLFKMADDPRVTPVGRVLRRFSIDELPQLVNIIKGDMALVGPRPPLLEEVEAYHDSVHRRLHVRPGLTGLWQVSGRSDLDWEESVRLDLRYVDNWSVSMDLLILWKTGRAVLGGAGAY</sequence>
<evidence type="ECO:0000256" key="1">
    <source>
        <dbReference type="ARBA" id="ARBA00004141"/>
    </source>
</evidence>
<keyword evidence="4 8" id="KW-0812">Transmembrane</keyword>
<organism evidence="10 11">
    <name type="scientific">Cellulomonas avistercoris</name>
    <dbReference type="NCBI Taxonomy" id="2762242"/>
    <lineage>
        <taxon>Bacteria</taxon>
        <taxon>Bacillati</taxon>
        <taxon>Actinomycetota</taxon>
        <taxon>Actinomycetes</taxon>
        <taxon>Micrococcales</taxon>
        <taxon>Cellulomonadaceae</taxon>
        <taxon>Cellulomonas</taxon>
    </lineage>
</organism>
<gene>
    <name evidence="10" type="ORF">H9657_13405</name>
</gene>
<feature type="compositionally biased region" description="Basic and acidic residues" evidence="7">
    <location>
        <begin position="15"/>
        <end position="25"/>
    </location>
</feature>
<dbReference type="NCBIfam" id="TIGR03025">
    <property type="entry name" value="EPS_sugtrans"/>
    <property type="match status" value="1"/>
</dbReference>
<feature type="transmembrane region" description="Helical" evidence="8">
    <location>
        <begin position="318"/>
        <end position="344"/>
    </location>
</feature>
<dbReference type="InterPro" id="IPR017475">
    <property type="entry name" value="EPS_sugar_tfrase"/>
</dbReference>
<proteinExistence type="inferred from homology"/>
<evidence type="ECO:0000256" key="7">
    <source>
        <dbReference type="SAM" id="MobiDB-lite"/>
    </source>
</evidence>
<dbReference type="PANTHER" id="PTHR30576">
    <property type="entry name" value="COLANIC BIOSYNTHESIS UDP-GLUCOSE LIPID CARRIER TRANSFERASE"/>
    <property type="match status" value="1"/>
</dbReference>
<comment type="caution">
    <text evidence="10">The sequence shown here is derived from an EMBL/GenBank/DDBJ whole genome shotgun (WGS) entry which is preliminary data.</text>
</comment>
<name>A0ABR8QFR4_9CELL</name>
<feature type="transmembrane region" description="Helical" evidence="8">
    <location>
        <begin position="122"/>
        <end position="143"/>
    </location>
</feature>
<evidence type="ECO:0000256" key="8">
    <source>
        <dbReference type="SAM" id="Phobius"/>
    </source>
</evidence>
<dbReference type="EMBL" id="JACSQV010000011">
    <property type="protein sequence ID" value="MBD7919268.1"/>
    <property type="molecule type" value="Genomic_DNA"/>
</dbReference>
<protein>
    <submittedName>
        <fullName evidence="10">Sugar transferase</fullName>
    </submittedName>
</protein>
<dbReference type="Pfam" id="PF02397">
    <property type="entry name" value="Bac_transf"/>
    <property type="match status" value="1"/>
</dbReference>
<evidence type="ECO:0000256" key="6">
    <source>
        <dbReference type="ARBA" id="ARBA00023136"/>
    </source>
</evidence>
<dbReference type="Gene3D" id="3.40.50.720">
    <property type="entry name" value="NAD(P)-binding Rossmann-like Domain"/>
    <property type="match status" value="1"/>
</dbReference>
<dbReference type="Pfam" id="PF13727">
    <property type="entry name" value="CoA_binding_3"/>
    <property type="match status" value="1"/>
</dbReference>
<evidence type="ECO:0000256" key="5">
    <source>
        <dbReference type="ARBA" id="ARBA00022989"/>
    </source>
</evidence>
<evidence type="ECO:0000256" key="2">
    <source>
        <dbReference type="ARBA" id="ARBA00006464"/>
    </source>
</evidence>
<keyword evidence="5 8" id="KW-1133">Transmembrane helix</keyword>
<keyword evidence="3 10" id="KW-0808">Transferase</keyword>
<comment type="similarity">
    <text evidence="2">Belongs to the bacterial sugar transferase family.</text>
</comment>
<comment type="subcellular location">
    <subcellularLocation>
        <location evidence="1">Membrane</location>
        <topology evidence="1">Multi-pass membrane protein</topology>
    </subcellularLocation>
</comment>
<dbReference type="PANTHER" id="PTHR30576:SF10">
    <property type="entry name" value="SLL5057 PROTEIN"/>
    <property type="match status" value="1"/>
</dbReference>
<reference evidence="10 11" key="1">
    <citation type="submission" date="2020-08" db="EMBL/GenBank/DDBJ databases">
        <title>A Genomic Blueprint of the Chicken Gut Microbiome.</title>
        <authorList>
            <person name="Gilroy R."/>
            <person name="Ravi A."/>
            <person name="Getino M."/>
            <person name="Pursley I."/>
            <person name="Horton D.L."/>
            <person name="Alikhan N.-F."/>
            <person name="Baker D."/>
            <person name="Gharbi K."/>
            <person name="Hall N."/>
            <person name="Watson M."/>
            <person name="Adriaenssens E.M."/>
            <person name="Foster-Nyarko E."/>
            <person name="Jarju S."/>
            <person name="Secka A."/>
            <person name="Antonio M."/>
            <person name="Oren A."/>
            <person name="Chaudhuri R."/>
            <person name="La Ragione R.M."/>
            <person name="Hildebrand F."/>
            <person name="Pallen M.J."/>
        </authorList>
    </citation>
    <scope>NUCLEOTIDE SEQUENCE [LARGE SCALE GENOMIC DNA]</scope>
    <source>
        <strain evidence="10 11">Sa3CUA2</strain>
    </source>
</reference>
<accession>A0ABR8QFR4</accession>
<dbReference type="RefSeq" id="WP_191783917.1">
    <property type="nucleotide sequence ID" value="NZ_JACSQV010000011.1"/>
</dbReference>